<evidence type="ECO:0000313" key="2">
    <source>
        <dbReference type="EMBL" id="GGK71093.1"/>
    </source>
</evidence>
<dbReference type="AlphaFoldDB" id="A0A917VFY4"/>
<proteinExistence type="predicted"/>
<organism evidence="2 3">
    <name type="scientific">Sphaerisporangium melleum</name>
    <dbReference type="NCBI Taxonomy" id="321316"/>
    <lineage>
        <taxon>Bacteria</taxon>
        <taxon>Bacillati</taxon>
        <taxon>Actinomycetota</taxon>
        <taxon>Actinomycetes</taxon>
        <taxon>Streptosporangiales</taxon>
        <taxon>Streptosporangiaceae</taxon>
        <taxon>Sphaerisporangium</taxon>
    </lineage>
</organism>
<evidence type="ECO:0000256" key="1">
    <source>
        <dbReference type="SAM" id="MobiDB-lite"/>
    </source>
</evidence>
<keyword evidence="3" id="KW-1185">Reference proteome</keyword>
<dbReference type="EMBL" id="BMNT01000005">
    <property type="protein sequence ID" value="GGK71093.1"/>
    <property type="molecule type" value="Genomic_DNA"/>
</dbReference>
<feature type="region of interest" description="Disordered" evidence="1">
    <location>
        <begin position="1"/>
        <end position="43"/>
    </location>
</feature>
<sequence>MVLRAVKGRERVQRSGLRAGLNDETGGRRGEVAGRPAGKGGCRPRWCTGPRRADPSVCHAMIRRPDLSGTGIAQSERTVTIGARRFPPVTEAGAPPEIR</sequence>
<comment type="caution">
    <text evidence="2">The sequence shown here is derived from an EMBL/GenBank/DDBJ whole genome shotgun (WGS) entry which is preliminary data.</text>
</comment>
<dbReference type="Proteomes" id="UP000645217">
    <property type="component" value="Unassembled WGS sequence"/>
</dbReference>
<evidence type="ECO:0000313" key="3">
    <source>
        <dbReference type="Proteomes" id="UP000645217"/>
    </source>
</evidence>
<name>A0A917VFY4_9ACTN</name>
<protein>
    <submittedName>
        <fullName evidence="2">Uncharacterized protein</fullName>
    </submittedName>
</protein>
<reference evidence="2" key="2">
    <citation type="submission" date="2020-09" db="EMBL/GenBank/DDBJ databases">
        <authorList>
            <person name="Sun Q."/>
            <person name="Ohkuma M."/>
        </authorList>
    </citation>
    <scope>NUCLEOTIDE SEQUENCE</scope>
    <source>
        <strain evidence="2">JCM 13064</strain>
    </source>
</reference>
<accession>A0A917VFY4</accession>
<reference evidence="2" key="1">
    <citation type="journal article" date="2014" name="Int. J. Syst. Evol. Microbiol.">
        <title>Complete genome sequence of Corynebacterium casei LMG S-19264T (=DSM 44701T), isolated from a smear-ripened cheese.</title>
        <authorList>
            <consortium name="US DOE Joint Genome Institute (JGI-PGF)"/>
            <person name="Walter F."/>
            <person name="Albersmeier A."/>
            <person name="Kalinowski J."/>
            <person name="Ruckert C."/>
        </authorList>
    </citation>
    <scope>NUCLEOTIDE SEQUENCE</scope>
    <source>
        <strain evidence="2">JCM 13064</strain>
    </source>
</reference>
<gene>
    <name evidence="2" type="ORF">GCM10007964_12390</name>
</gene>